<keyword evidence="3" id="KW-1185">Reference proteome</keyword>
<accession>A0A7I7YSK9</accession>
<protein>
    <recommendedName>
        <fullName evidence="1">SnoaL-like domain-containing protein</fullName>
    </recommendedName>
</protein>
<evidence type="ECO:0000259" key="1">
    <source>
        <dbReference type="Pfam" id="PF13577"/>
    </source>
</evidence>
<organism evidence="2 3">
    <name type="scientific">Mycobacterium parmense</name>
    <dbReference type="NCBI Taxonomy" id="185642"/>
    <lineage>
        <taxon>Bacteria</taxon>
        <taxon>Bacillati</taxon>
        <taxon>Actinomycetota</taxon>
        <taxon>Actinomycetes</taxon>
        <taxon>Mycobacteriales</taxon>
        <taxon>Mycobacteriaceae</taxon>
        <taxon>Mycobacterium</taxon>
        <taxon>Mycobacterium simiae complex</taxon>
    </lineage>
</organism>
<evidence type="ECO:0000313" key="2">
    <source>
        <dbReference type="EMBL" id="BBZ44257.1"/>
    </source>
</evidence>
<evidence type="ECO:0000313" key="3">
    <source>
        <dbReference type="Proteomes" id="UP000467105"/>
    </source>
</evidence>
<reference evidence="2 3" key="1">
    <citation type="journal article" date="2019" name="Emerg. Microbes Infect.">
        <title>Comprehensive subspecies identification of 175 nontuberculous mycobacteria species based on 7547 genomic profiles.</title>
        <authorList>
            <person name="Matsumoto Y."/>
            <person name="Kinjo T."/>
            <person name="Motooka D."/>
            <person name="Nabeya D."/>
            <person name="Jung N."/>
            <person name="Uechi K."/>
            <person name="Horii T."/>
            <person name="Iida T."/>
            <person name="Fujita J."/>
            <person name="Nakamura S."/>
        </authorList>
    </citation>
    <scope>NUCLEOTIDE SEQUENCE [LARGE SCALE GENOMIC DNA]</scope>
    <source>
        <strain evidence="2 3">JCM 14742</strain>
    </source>
</reference>
<dbReference type="InterPro" id="IPR032710">
    <property type="entry name" value="NTF2-like_dom_sf"/>
</dbReference>
<dbReference type="InterPro" id="IPR037401">
    <property type="entry name" value="SnoaL-like"/>
</dbReference>
<feature type="domain" description="SnoaL-like" evidence="1">
    <location>
        <begin position="46"/>
        <end position="174"/>
    </location>
</feature>
<dbReference type="Gene3D" id="3.10.450.50">
    <property type="match status" value="1"/>
</dbReference>
<name>A0A7I7YSK9_9MYCO</name>
<dbReference type="SUPFAM" id="SSF54427">
    <property type="entry name" value="NTF2-like"/>
    <property type="match status" value="1"/>
</dbReference>
<dbReference type="AlphaFoldDB" id="A0A7I7YSK9"/>
<dbReference type="Pfam" id="PF13577">
    <property type="entry name" value="SnoaL_4"/>
    <property type="match status" value="1"/>
</dbReference>
<gene>
    <name evidence="2" type="ORF">MPRM_15380</name>
</gene>
<dbReference type="EMBL" id="AP022614">
    <property type="protein sequence ID" value="BBZ44257.1"/>
    <property type="molecule type" value="Genomic_DNA"/>
</dbReference>
<sequence>MMCPRLVAANRTPLAGAYASNPTQGTVVAQRDRRPGSGVTTMQTWELIAREQIRDTLARYNWSGDAGRLDELAATFSADGVLEVRGRDSLRGRPAIAAFLGGVAGGLAAAAGDPGIKPVVRHNLTNVLFTALTPARAQVCSYFTVVTHVGLDHFGRYRDILVPGGQTWLIKHRKVTTDWAAETSALARP</sequence>
<proteinExistence type="predicted"/>
<dbReference type="CDD" id="cd00531">
    <property type="entry name" value="NTF2_like"/>
    <property type="match status" value="1"/>
</dbReference>
<dbReference type="Proteomes" id="UP000467105">
    <property type="component" value="Chromosome"/>
</dbReference>